<evidence type="ECO:0000313" key="1">
    <source>
        <dbReference type="EMBL" id="KFI59177.1"/>
    </source>
</evidence>
<accession>A0A087AK77</accession>
<comment type="caution">
    <text evidence="1">The sequence shown here is derived from an EMBL/GenBank/DDBJ whole genome shotgun (WGS) entry which is preliminary data.</text>
</comment>
<keyword evidence="2" id="KW-1185">Reference proteome</keyword>
<proteinExistence type="predicted"/>
<name>A0A087AK77_9BIFI</name>
<gene>
    <name evidence="1" type="ORF">BGLCM_0767</name>
</gene>
<dbReference type="Proteomes" id="UP000029074">
    <property type="component" value="Unassembled WGS sequence"/>
</dbReference>
<protein>
    <submittedName>
        <fullName evidence="1">Uncharacterized protein</fullName>
    </submittedName>
</protein>
<dbReference type="AlphaFoldDB" id="A0A087AK77"/>
<dbReference type="EMBL" id="JGYW01000004">
    <property type="protein sequence ID" value="KFI59177.1"/>
    <property type="molecule type" value="Genomic_DNA"/>
</dbReference>
<organism evidence="1 2">
    <name type="scientific">Bifidobacterium gallicum DSM 20093 = LMG 11596</name>
    <dbReference type="NCBI Taxonomy" id="561180"/>
    <lineage>
        <taxon>Bacteria</taxon>
        <taxon>Bacillati</taxon>
        <taxon>Actinomycetota</taxon>
        <taxon>Actinomycetes</taxon>
        <taxon>Bifidobacteriales</taxon>
        <taxon>Bifidobacteriaceae</taxon>
        <taxon>Bifidobacterium</taxon>
    </lineage>
</organism>
<evidence type="ECO:0000313" key="2">
    <source>
        <dbReference type="Proteomes" id="UP000029074"/>
    </source>
</evidence>
<sequence length="207" mass="23191">MDYASTHPDHAISQRQRDILERSLANDGVITKADHEQAWSDFSQCLTDKGYNPPVSVQYQGGIHGNTFMVDTGDRGDEVWNKAQSDLSHCLDLEFLNVDELYRAAIGNPQLLQDNSAALAQCLRSKNLVAPSYTSSCYREEEQSALDLYAQEITVSNNIASAWEASRKAYTFDIDAPDVQLCFITSGIDIRAQDSTKEDENIWKVFD</sequence>
<reference evidence="1 2" key="1">
    <citation type="submission" date="2014-03" db="EMBL/GenBank/DDBJ databases">
        <title>Genomics of Bifidobacteria.</title>
        <authorList>
            <person name="Ventura M."/>
            <person name="Milani C."/>
            <person name="Lugli G.A."/>
        </authorList>
    </citation>
    <scope>NUCLEOTIDE SEQUENCE [LARGE SCALE GENOMIC DNA]</scope>
    <source>
        <strain evidence="1 2">LMG 11596</strain>
    </source>
</reference>